<dbReference type="SMART" id="SM00436">
    <property type="entry name" value="TOP1Bc"/>
    <property type="match status" value="1"/>
</dbReference>
<dbReference type="PROSITE" id="PS52039">
    <property type="entry name" value="TOPO_IA_2"/>
    <property type="match status" value="1"/>
</dbReference>
<dbReference type="GO" id="GO:0006281">
    <property type="term" value="P:DNA repair"/>
    <property type="evidence" value="ECO:0007669"/>
    <property type="project" value="TreeGrafter"/>
</dbReference>
<dbReference type="SMART" id="SM00437">
    <property type="entry name" value="TOP1Ac"/>
    <property type="match status" value="1"/>
</dbReference>
<feature type="domain" description="Topo IA-type catalytic" evidence="9">
    <location>
        <begin position="34"/>
        <end position="534"/>
    </location>
</feature>
<feature type="region of interest" description="Disordered" evidence="8">
    <location>
        <begin position="516"/>
        <end position="541"/>
    </location>
</feature>
<dbReference type="PANTHER" id="PTHR11390">
    <property type="entry name" value="PROKARYOTIC DNA TOPOISOMERASE"/>
    <property type="match status" value="1"/>
</dbReference>
<dbReference type="EMBL" id="LSRX01000033">
    <property type="protein sequence ID" value="OLQ13062.1"/>
    <property type="molecule type" value="Genomic_DNA"/>
</dbReference>
<dbReference type="Proteomes" id="UP000186817">
    <property type="component" value="Unassembled WGS sequence"/>
</dbReference>
<dbReference type="InterPro" id="IPR013825">
    <property type="entry name" value="Topo_IA_cen_sub2"/>
</dbReference>
<dbReference type="GO" id="GO:0003917">
    <property type="term" value="F:DNA topoisomerase type I (single strand cut, ATP-independent) activity"/>
    <property type="evidence" value="ECO:0007669"/>
    <property type="project" value="UniProtKB-EC"/>
</dbReference>
<dbReference type="OrthoDB" id="429064at2759"/>
<dbReference type="InterPro" id="IPR016024">
    <property type="entry name" value="ARM-type_fold"/>
</dbReference>
<dbReference type="PROSITE" id="PS00396">
    <property type="entry name" value="TOPO_IA_1"/>
    <property type="match status" value="1"/>
</dbReference>
<dbReference type="SUPFAM" id="SSF56712">
    <property type="entry name" value="Prokaryotic type I DNA topoisomerase"/>
    <property type="match status" value="2"/>
</dbReference>
<evidence type="ECO:0000256" key="1">
    <source>
        <dbReference type="ARBA" id="ARBA00000213"/>
    </source>
</evidence>
<evidence type="ECO:0000256" key="2">
    <source>
        <dbReference type="ARBA" id="ARBA00009446"/>
    </source>
</evidence>
<sequence>MDTTVFGAYAQDPEGGEWHFRGIVDDLKTEIVSRFSNPRKGRLLHELDLKIGCIFTRLMTRQFLRYAIEKSLAKAEGRFRLRDQTCLSYGPCQTPTLWFCVERHKEIQNFQRQEFYKPKVSVNLDGWPLEFDWLQDQTFDAGRVKSLQSRAQSAKQAVVKELRTTAKTLKKPVGRLNTVQLLKAASTGLGRSTLQQCSDHFEQVAEHLYTSGYISYPRTETTRYSDTFDLHAALREQADHPAWGKTVSHLLRQGQIRNPKTGRDVGDHPPITPMKAAPRDEFSKGQVLSTSTRVKVDRMGLGEYDREDLSGGSTTSSPGHLMPALVVFLRVSSQRRGRTHLLMRHFIASLMPDVEYDEKALIVNVGGEDFAYTFHEMRERGFLFAMPWKSKDLNLNEIDWAMPRLAPGSPLRVEEVWVESDFTKPPDYLPGAHNRKESELVALMDKHGIGTDASIPQHVENICNRNYVMVCGPGEDGQRGERIPKGGKKGKGKAGKAALGRAFDALLFFPLEGKGKGKDGKAQGGEKPQSRHMVSASAPKAFQCRQDESIRRFRHHWDSDPNKVMVEARDQILSPERTDESISTALEVIDRCCDDPDCARNAEKLDVLQPLLDLASSHEGSIRSRTFEILALLFSNNPNIQEAGVKRHALALCMRIAQERTDSDVGSKTEFEKLLLDQSGGVALLTQCMDLQELPGTREKAASFVRSLVENESMAAEHAAPLATALAKLFSNLEDAGIQYKETLASCALQLGSGFKAQCPPELLAAVTARVSELTAATDPEAEQELSCLKDCAAVLNA</sequence>
<keyword evidence="4 7" id="KW-0799">Topoisomerase</keyword>
<dbReference type="InterPro" id="IPR023406">
    <property type="entry name" value="Topo_IA_AS"/>
</dbReference>
<dbReference type="InterPro" id="IPR023405">
    <property type="entry name" value="Topo_IA_core_domain"/>
</dbReference>
<dbReference type="InterPro" id="IPR003602">
    <property type="entry name" value="Topo_IA_DNA-bd_dom"/>
</dbReference>
<comment type="similarity">
    <text evidence="2 7">Belongs to the type IA topoisomerase family.</text>
</comment>
<evidence type="ECO:0000256" key="7">
    <source>
        <dbReference type="RuleBase" id="RU362092"/>
    </source>
</evidence>
<dbReference type="InterPro" id="IPR013824">
    <property type="entry name" value="Topo_IA_cen_sub1"/>
</dbReference>
<evidence type="ECO:0000256" key="3">
    <source>
        <dbReference type="ARBA" id="ARBA00012891"/>
    </source>
</evidence>
<dbReference type="Gene3D" id="2.70.20.10">
    <property type="entry name" value="Topoisomerase I, domain 3"/>
    <property type="match status" value="1"/>
</dbReference>
<comment type="function">
    <text evidence="7">Introduces a single-strand break via transesterification at a target site in duplex DNA. Releases the supercoiling and torsional tension of DNA introduced during the DNA replication and transcription by transiently cleaving and rejoining one strand of the DNA duplex. The scissile phosphodiester is attacked by the catalytic tyrosine of the enzyme, resulting in the formation of a DNA-(5'-phosphotyrosyl)-enzyme intermediate and the expulsion of a 3'-OH DNA strand.</text>
</comment>
<reference evidence="10 11" key="1">
    <citation type="submission" date="2016-02" db="EMBL/GenBank/DDBJ databases">
        <title>Genome analysis of coral dinoflagellate symbionts highlights evolutionary adaptations to a symbiotic lifestyle.</title>
        <authorList>
            <person name="Aranda M."/>
            <person name="Li Y."/>
            <person name="Liew Y.J."/>
            <person name="Baumgarten S."/>
            <person name="Simakov O."/>
            <person name="Wilson M."/>
            <person name="Piel J."/>
            <person name="Ashoor H."/>
            <person name="Bougouffa S."/>
            <person name="Bajic V.B."/>
            <person name="Ryu T."/>
            <person name="Ravasi T."/>
            <person name="Bayer T."/>
            <person name="Micklem G."/>
            <person name="Kim H."/>
            <person name="Bhak J."/>
            <person name="Lajeunesse T.C."/>
            <person name="Voolstra C.R."/>
        </authorList>
    </citation>
    <scope>NUCLEOTIDE SEQUENCE [LARGE SCALE GENOMIC DNA]</scope>
    <source>
        <strain evidence="10 11">CCMP2467</strain>
    </source>
</reference>
<dbReference type="PANTHER" id="PTHR11390:SF20">
    <property type="entry name" value="DNA TOPOISOMERASE 3-BETA-1"/>
    <property type="match status" value="1"/>
</dbReference>
<dbReference type="Pfam" id="PF01131">
    <property type="entry name" value="Topoisom_bac"/>
    <property type="match status" value="1"/>
</dbReference>
<dbReference type="Gene3D" id="1.10.460.10">
    <property type="entry name" value="Topoisomerase I, domain 2"/>
    <property type="match status" value="2"/>
</dbReference>
<evidence type="ECO:0000256" key="8">
    <source>
        <dbReference type="SAM" id="MobiDB-lite"/>
    </source>
</evidence>
<evidence type="ECO:0000256" key="6">
    <source>
        <dbReference type="ARBA" id="ARBA00023235"/>
    </source>
</evidence>
<keyword evidence="5 7" id="KW-0238">DNA-binding</keyword>
<keyword evidence="6 7" id="KW-0413">Isomerase</keyword>
<dbReference type="InterPro" id="IPR013497">
    <property type="entry name" value="Topo_IA_cen"/>
</dbReference>
<evidence type="ECO:0000256" key="4">
    <source>
        <dbReference type="ARBA" id="ARBA00023029"/>
    </source>
</evidence>
<dbReference type="Gene3D" id="1.25.10.10">
    <property type="entry name" value="Leucine-rich Repeat Variant"/>
    <property type="match status" value="1"/>
</dbReference>
<protein>
    <recommendedName>
        <fullName evidence="3 7">DNA topoisomerase</fullName>
        <ecNumber evidence="3 7">5.6.2.1</ecNumber>
    </recommendedName>
</protein>
<dbReference type="InterPro" id="IPR003601">
    <property type="entry name" value="Topo_IA_2"/>
</dbReference>
<gene>
    <name evidence="10" type="primary">Top3b</name>
    <name evidence="10" type="ORF">AK812_SmicGene2926</name>
</gene>
<organism evidence="10 11">
    <name type="scientific">Symbiodinium microadriaticum</name>
    <name type="common">Dinoflagellate</name>
    <name type="synonym">Zooxanthella microadriatica</name>
    <dbReference type="NCBI Taxonomy" id="2951"/>
    <lineage>
        <taxon>Eukaryota</taxon>
        <taxon>Sar</taxon>
        <taxon>Alveolata</taxon>
        <taxon>Dinophyceae</taxon>
        <taxon>Suessiales</taxon>
        <taxon>Symbiodiniaceae</taxon>
        <taxon>Symbiodinium</taxon>
    </lineage>
</organism>
<name>A0A1Q9F0E1_SYMMI</name>
<dbReference type="GO" id="GO:0006265">
    <property type="term" value="P:DNA topological change"/>
    <property type="evidence" value="ECO:0007669"/>
    <property type="project" value="InterPro"/>
</dbReference>
<dbReference type="GO" id="GO:0003677">
    <property type="term" value="F:DNA binding"/>
    <property type="evidence" value="ECO:0007669"/>
    <property type="project" value="UniProtKB-KW"/>
</dbReference>
<feature type="region of interest" description="Disordered" evidence="8">
    <location>
        <begin position="257"/>
        <end position="288"/>
    </location>
</feature>
<accession>A0A1Q9F0E1</accession>
<dbReference type="EC" id="5.6.2.1" evidence="3 7"/>
<dbReference type="GO" id="GO:0006310">
    <property type="term" value="P:DNA recombination"/>
    <property type="evidence" value="ECO:0007669"/>
    <property type="project" value="TreeGrafter"/>
</dbReference>
<dbReference type="GO" id="GO:0005634">
    <property type="term" value="C:nucleus"/>
    <property type="evidence" value="ECO:0007669"/>
    <property type="project" value="TreeGrafter"/>
</dbReference>
<evidence type="ECO:0000313" key="10">
    <source>
        <dbReference type="EMBL" id="OLQ13062.1"/>
    </source>
</evidence>
<proteinExistence type="inferred from homology"/>
<dbReference type="SUPFAM" id="SSF48371">
    <property type="entry name" value="ARM repeat"/>
    <property type="match status" value="1"/>
</dbReference>
<dbReference type="Gene3D" id="1.10.290.10">
    <property type="entry name" value="Topoisomerase I, domain 4"/>
    <property type="match status" value="2"/>
</dbReference>
<evidence type="ECO:0000259" key="9">
    <source>
        <dbReference type="PROSITE" id="PS52039"/>
    </source>
</evidence>
<evidence type="ECO:0000256" key="5">
    <source>
        <dbReference type="ARBA" id="ARBA00023125"/>
    </source>
</evidence>
<dbReference type="InterPro" id="IPR011989">
    <property type="entry name" value="ARM-like"/>
</dbReference>
<evidence type="ECO:0000313" key="11">
    <source>
        <dbReference type="Proteomes" id="UP000186817"/>
    </source>
</evidence>
<dbReference type="AlphaFoldDB" id="A0A1Q9F0E1"/>
<keyword evidence="11" id="KW-1185">Reference proteome</keyword>
<dbReference type="InterPro" id="IPR013826">
    <property type="entry name" value="Topo_IA_cen_sub3"/>
</dbReference>
<dbReference type="PRINTS" id="PR00417">
    <property type="entry name" value="PRTPISMRASEI"/>
</dbReference>
<comment type="caution">
    <text evidence="10">The sequence shown here is derived from an EMBL/GenBank/DDBJ whole genome shotgun (WGS) entry which is preliminary data.</text>
</comment>
<comment type="catalytic activity">
    <reaction evidence="1 7">
        <text>ATP-independent breakage of single-stranded DNA, followed by passage and rejoining.</text>
        <dbReference type="EC" id="5.6.2.1"/>
    </reaction>
</comment>
<dbReference type="InterPro" id="IPR000380">
    <property type="entry name" value="Topo_IA"/>
</dbReference>